<organism evidence="2 3">
    <name type="scientific">Oceanidesulfovibrio marinus</name>
    <dbReference type="NCBI Taxonomy" id="370038"/>
    <lineage>
        <taxon>Bacteria</taxon>
        <taxon>Pseudomonadati</taxon>
        <taxon>Thermodesulfobacteriota</taxon>
        <taxon>Desulfovibrionia</taxon>
        <taxon>Desulfovibrionales</taxon>
        <taxon>Desulfovibrionaceae</taxon>
        <taxon>Oceanidesulfovibrio</taxon>
    </lineage>
</organism>
<reference evidence="1 4" key="2">
    <citation type="submission" date="2019-04" db="EMBL/GenBank/DDBJ databases">
        <title>Isolation and culture of sulfate reducing bacteria from the cold seep of the South China Sea.</title>
        <authorList>
            <person name="Sun C."/>
            <person name="Liu R."/>
        </authorList>
    </citation>
    <scope>NUCLEOTIDE SEQUENCE [LARGE SCALE GENOMIC DNA]</scope>
    <source>
        <strain evidence="1 4">CS1</strain>
    </source>
</reference>
<dbReference type="Proteomes" id="UP000434052">
    <property type="component" value="Unassembled WGS sequence"/>
</dbReference>
<gene>
    <name evidence="2" type="ORF">DQK91_06645</name>
    <name evidence="1" type="ORF">E8L03_04225</name>
</gene>
<accession>A0A6P1ZIA7</accession>
<reference evidence="2 3" key="1">
    <citation type="submission" date="2018-06" db="EMBL/GenBank/DDBJ databases">
        <title>Complete genome of Desulfovibrio marinus P48SEP.</title>
        <authorList>
            <person name="Crispim J.S."/>
            <person name="Vidigal P.M.P."/>
            <person name="Silva L.C.F."/>
            <person name="Araujo L.C."/>
            <person name="Laguardia C.N."/>
            <person name="Dias R.S."/>
            <person name="Sousa M.P."/>
            <person name="Paula S.O."/>
            <person name="Silva C."/>
        </authorList>
    </citation>
    <scope>NUCLEOTIDE SEQUENCE [LARGE SCALE GENOMIC DNA]</scope>
    <source>
        <strain evidence="2 3">P48SEP</strain>
    </source>
</reference>
<dbReference type="OrthoDB" id="5459426at2"/>
<evidence type="ECO:0000313" key="4">
    <source>
        <dbReference type="Proteomes" id="UP000503251"/>
    </source>
</evidence>
<dbReference type="EMBL" id="CP039543">
    <property type="protein sequence ID" value="QJT08177.1"/>
    <property type="molecule type" value="Genomic_DNA"/>
</dbReference>
<evidence type="ECO:0000313" key="2">
    <source>
        <dbReference type="EMBL" id="TVM35072.1"/>
    </source>
</evidence>
<keyword evidence="4" id="KW-1185">Reference proteome</keyword>
<name>A0A6P1ZIA7_9BACT</name>
<evidence type="ECO:0000313" key="3">
    <source>
        <dbReference type="Proteomes" id="UP000434052"/>
    </source>
</evidence>
<dbReference type="EMBL" id="QMIF01000003">
    <property type="protein sequence ID" value="TVM35072.1"/>
    <property type="molecule type" value="Genomic_DNA"/>
</dbReference>
<evidence type="ECO:0000313" key="1">
    <source>
        <dbReference type="EMBL" id="QJT08177.1"/>
    </source>
</evidence>
<dbReference type="Proteomes" id="UP000503251">
    <property type="component" value="Chromosome"/>
</dbReference>
<sequence length="111" mass="12830">MRSYMIEELSPESIERIGKKLDDLRLTGAIEGIWWLPIADEHLTDEQKEHAESCGPHCVAIEMDDDHLKMELLVRCRRVMRCSCIAYATPEQRAFAIDWLDDLLKSLDISV</sequence>
<protein>
    <submittedName>
        <fullName evidence="2">Uncharacterized protein</fullName>
    </submittedName>
</protein>
<dbReference type="RefSeq" id="WP_144234627.1">
    <property type="nucleotide sequence ID" value="NZ_QMIF01000003.1"/>
</dbReference>
<proteinExistence type="predicted"/>
<dbReference type="AlphaFoldDB" id="A0A6P1ZIA7"/>